<comment type="catalytic activity">
    <reaction evidence="1">
        <text>(S)-malate + a quinone = a quinol + oxaloacetate</text>
        <dbReference type="Rhea" id="RHEA:46012"/>
        <dbReference type="ChEBI" id="CHEBI:15589"/>
        <dbReference type="ChEBI" id="CHEBI:16452"/>
        <dbReference type="ChEBI" id="CHEBI:24646"/>
        <dbReference type="ChEBI" id="CHEBI:132124"/>
        <dbReference type="EC" id="1.1.5.4"/>
    </reaction>
</comment>
<feature type="non-terminal residue" evidence="12">
    <location>
        <position position="121"/>
    </location>
</feature>
<keyword evidence="7" id="KW-0285">Flavoprotein</keyword>
<comment type="caution">
    <text evidence="12">The sequence shown here is derived from an EMBL/GenBank/DDBJ whole genome shotgun (WGS) entry which is preliminary data.</text>
</comment>
<dbReference type="EC" id="1.1.5.4" evidence="5"/>
<evidence type="ECO:0000313" key="13">
    <source>
        <dbReference type="Proteomes" id="UP000249769"/>
    </source>
</evidence>
<evidence type="ECO:0000256" key="5">
    <source>
        <dbReference type="ARBA" id="ARBA00013026"/>
    </source>
</evidence>
<protein>
    <recommendedName>
        <fullName evidence="5">malate dehydrogenase (quinone)</fullName>
        <ecNumber evidence="5">1.1.5.4</ecNumber>
    </recommendedName>
    <alternativeName>
        <fullName evidence="11">MQO</fullName>
    </alternativeName>
    <alternativeName>
        <fullName evidence="10">Malate dehydrogenase [quinone]</fullName>
    </alternativeName>
</protein>
<comment type="pathway">
    <text evidence="3">Carbohydrate metabolism; tricarboxylic acid cycle; oxaloacetate from (S)-malate (quinone route): step 1/1.</text>
</comment>
<evidence type="ECO:0000256" key="6">
    <source>
        <dbReference type="ARBA" id="ARBA00022532"/>
    </source>
</evidence>
<dbReference type="AlphaFoldDB" id="A0A2W5EF56"/>
<name>A0A2W5EF56_9HYPH</name>
<reference evidence="12 13" key="1">
    <citation type="submission" date="2017-08" db="EMBL/GenBank/DDBJ databases">
        <title>Infants hospitalized years apart are colonized by the same room-sourced microbial strains.</title>
        <authorList>
            <person name="Brooks B."/>
            <person name="Olm M.R."/>
            <person name="Firek B.A."/>
            <person name="Baker R."/>
            <person name="Thomas B.C."/>
            <person name="Morowitz M.J."/>
            <person name="Banfield J.F."/>
        </authorList>
    </citation>
    <scope>NUCLEOTIDE SEQUENCE [LARGE SCALE GENOMIC DNA]</scope>
    <source>
        <strain evidence="12">S2_009_000_R2_73</strain>
    </source>
</reference>
<dbReference type="Pfam" id="PF06039">
    <property type="entry name" value="Mqo"/>
    <property type="match status" value="1"/>
</dbReference>
<comment type="cofactor">
    <cofactor evidence="2">
        <name>FAD</name>
        <dbReference type="ChEBI" id="CHEBI:57692"/>
    </cofactor>
</comment>
<sequence>MGGALAGLAAAALPVTPLLANTAAKKVDVLLIGGGIMSATLGVWLRELEPSWSMQMLERLDGVALESSNGWNNAGTGHSALAELNYTPEDDKGNIKISQAININESFQISRQFWAWQVRNG</sequence>
<proteinExistence type="inferred from homology"/>
<dbReference type="Proteomes" id="UP000249769">
    <property type="component" value="Unassembled WGS sequence"/>
</dbReference>
<keyword evidence="8" id="KW-0274">FAD</keyword>
<dbReference type="InterPro" id="IPR006231">
    <property type="entry name" value="MQO"/>
</dbReference>
<evidence type="ECO:0000256" key="2">
    <source>
        <dbReference type="ARBA" id="ARBA00001974"/>
    </source>
</evidence>
<gene>
    <name evidence="12" type="ORF">DI595_23000</name>
</gene>
<accession>A0A2W5EF56</accession>
<evidence type="ECO:0000256" key="8">
    <source>
        <dbReference type="ARBA" id="ARBA00022827"/>
    </source>
</evidence>
<evidence type="ECO:0000256" key="9">
    <source>
        <dbReference type="ARBA" id="ARBA00023002"/>
    </source>
</evidence>
<dbReference type="UniPathway" id="UPA00223">
    <property type="reaction ID" value="UER01008"/>
</dbReference>
<keyword evidence="6" id="KW-0816">Tricarboxylic acid cycle</keyword>
<evidence type="ECO:0000313" key="12">
    <source>
        <dbReference type="EMBL" id="PZP41688.1"/>
    </source>
</evidence>
<dbReference type="EMBL" id="QFOL01000551">
    <property type="protein sequence ID" value="PZP41688.1"/>
    <property type="molecule type" value="Genomic_DNA"/>
</dbReference>
<dbReference type="GO" id="GO:0008924">
    <property type="term" value="F:L-malate dehydrogenase (quinone) activity"/>
    <property type="evidence" value="ECO:0007669"/>
    <property type="project" value="UniProtKB-EC"/>
</dbReference>
<evidence type="ECO:0000256" key="3">
    <source>
        <dbReference type="ARBA" id="ARBA00005012"/>
    </source>
</evidence>
<evidence type="ECO:0000256" key="1">
    <source>
        <dbReference type="ARBA" id="ARBA00001139"/>
    </source>
</evidence>
<organism evidence="12 13">
    <name type="scientific">Agrobacterium fabrum</name>
    <dbReference type="NCBI Taxonomy" id="1176649"/>
    <lineage>
        <taxon>Bacteria</taxon>
        <taxon>Pseudomonadati</taxon>
        <taxon>Pseudomonadota</taxon>
        <taxon>Alphaproteobacteria</taxon>
        <taxon>Hyphomicrobiales</taxon>
        <taxon>Rhizobiaceae</taxon>
        <taxon>Rhizobium/Agrobacterium group</taxon>
        <taxon>Agrobacterium</taxon>
        <taxon>Agrobacterium tumefaciens complex</taxon>
    </lineage>
</organism>
<comment type="similarity">
    <text evidence="4">Belongs to the MQO family.</text>
</comment>
<dbReference type="GO" id="GO:0006099">
    <property type="term" value="P:tricarboxylic acid cycle"/>
    <property type="evidence" value="ECO:0007669"/>
    <property type="project" value="UniProtKB-UniPathway"/>
</dbReference>
<evidence type="ECO:0000256" key="4">
    <source>
        <dbReference type="ARBA" id="ARBA00006389"/>
    </source>
</evidence>
<evidence type="ECO:0000256" key="7">
    <source>
        <dbReference type="ARBA" id="ARBA00022630"/>
    </source>
</evidence>
<evidence type="ECO:0000256" key="10">
    <source>
        <dbReference type="ARBA" id="ARBA00030660"/>
    </source>
</evidence>
<evidence type="ECO:0000256" key="11">
    <source>
        <dbReference type="ARBA" id="ARBA00031550"/>
    </source>
</evidence>
<keyword evidence="9" id="KW-0560">Oxidoreductase</keyword>